<dbReference type="GO" id="GO:0005634">
    <property type="term" value="C:nucleus"/>
    <property type="evidence" value="ECO:0007669"/>
    <property type="project" value="UniProtKB-SubCell"/>
</dbReference>
<dbReference type="Proteomes" id="UP001212841">
    <property type="component" value="Unassembled WGS sequence"/>
</dbReference>
<sequence>MLRDGKTSTTTGIVVSPLYRLKDVDNRDGLFFVFPDLGVRVEGVYKLRFTLFEIMGGEVYCGGYCLSDTFHVYPAKKFPGMEESTYLSRTFAEQGLNIRIRKENRAKKHKKSNGEEEEDGEAPLV</sequence>
<dbReference type="EMBL" id="JADGJD010001332">
    <property type="protein sequence ID" value="KAJ3043844.1"/>
    <property type="molecule type" value="Genomic_DNA"/>
</dbReference>
<feature type="non-terminal residue" evidence="7">
    <location>
        <position position="1"/>
    </location>
</feature>
<feature type="region of interest" description="Disordered" evidence="5">
    <location>
        <begin position="102"/>
        <end position="125"/>
    </location>
</feature>
<evidence type="ECO:0000256" key="4">
    <source>
        <dbReference type="ARBA" id="ARBA00023242"/>
    </source>
</evidence>
<evidence type="ECO:0000256" key="5">
    <source>
        <dbReference type="SAM" id="MobiDB-lite"/>
    </source>
</evidence>
<feature type="domain" description="Velvet" evidence="6">
    <location>
        <begin position="1"/>
        <end position="101"/>
    </location>
</feature>
<proteinExistence type="predicted"/>
<keyword evidence="3" id="KW-0804">Transcription</keyword>
<evidence type="ECO:0000256" key="1">
    <source>
        <dbReference type="ARBA" id="ARBA00004123"/>
    </source>
</evidence>
<dbReference type="InterPro" id="IPR038491">
    <property type="entry name" value="Velvet_dom_sf"/>
</dbReference>
<keyword evidence="2" id="KW-0805">Transcription regulation</keyword>
<dbReference type="Pfam" id="PF11754">
    <property type="entry name" value="Velvet"/>
    <property type="match status" value="1"/>
</dbReference>
<evidence type="ECO:0000259" key="6">
    <source>
        <dbReference type="PROSITE" id="PS51821"/>
    </source>
</evidence>
<name>A0AAD5S6E4_9FUNG</name>
<evidence type="ECO:0000256" key="2">
    <source>
        <dbReference type="ARBA" id="ARBA00023015"/>
    </source>
</evidence>
<gene>
    <name evidence="7" type="ORF">HK097_001648</name>
</gene>
<protein>
    <recommendedName>
        <fullName evidence="6">Velvet domain-containing protein</fullName>
    </recommendedName>
</protein>
<dbReference type="PANTHER" id="PTHR33572">
    <property type="entry name" value="SPORE DEVELOPMENT REGULATOR VOSA"/>
    <property type="match status" value="1"/>
</dbReference>
<accession>A0AAD5S6E4</accession>
<reference evidence="7" key="1">
    <citation type="submission" date="2020-05" db="EMBL/GenBank/DDBJ databases">
        <title>Phylogenomic resolution of chytrid fungi.</title>
        <authorList>
            <person name="Stajich J.E."/>
            <person name="Amses K."/>
            <person name="Simmons R."/>
            <person name="Seto K."/>
            <person name="Myers J."/>
            <person name="Bonds A."/>
            <person name="Quandt C.A."/>
            <person name="Barry K."/>
            <person name="Liu P."/>
            <person name="Grigoriev I."/>
            <person name="Longcore J.E."/>
            <person name="James T.Y."/>
        </authorList>
    </citation>
    <scope>NUCLEOTIDE SEQUENCE</scope>
    <source>
        <strain evidence="7">JEL0318</strain>
    </source>
</reference>
<comment type="caution">
    <text evidence="7">The sequence shown here is derived from an EMBL/GenBank/DDBJ whole genome shotgun (WGS) entry which is preliminary data.</text>
</comment>
<dbReference type="Gene3D" id="2.60.40.3960">
    <property type="entry name" value="Velvet domain"/>
    <property type="match status" value="1"/>
</dbReference>
<comment type="subcellular location">
    <subcellularLocation>
        <location evidence="1">Nucleus</location>
    </subcellularLocation>
</comment>
<keyword evidence="8" id="KW-1185">Reference proteome</keyword>
<dbReference type="PANTHER" id="PTHR33572:SF18">
    <property type="entry name" value="SPORE DEVELOPMENT REGULATOR VOSA"/>
    <property type="match status" value="1"/>
</dbReference>
<evidence type="ECO:0000313" key="8">
    <source>
        <dbReference type="Proteomes" id="UP001212841"/>
    </source>
</evidence>
<keyword evidence="4" id="KW-0539">Nucleus</keyword>
<organism evidence="7 8">
    <name type="scientific">Rhizophlyctis rosea</name>
    <dbReference type="NCBI Taxonomy" id="64517"/>
    <lineage>
        <taxon>Eukaryota</taxon>
        <taxon>Fungi</taxon>
        <taxon>Fungi incertae sedis</taxon>
        <taxon>Chytridiomycota</taxon>
        <taxon>Chytridiomycota incertae sedis</taxon>
        <taxon>Chytridiomycetes</taxon>
        <taxon>Rhizophlyctidales</taxon>
        <taxon>Rhizophlyctidaceae</taxon>
        <taxon>Rhizophlyctis</taxon>
    </lineage>
</organism>
<evidence type="ECO:0000256" key="3">
    <source>
        <dbReference type="ARBA" id="ARBA00023163"/>
    </source>
</evidence>
<dbReference type="InterPro" id="IPR021740">
    <property type="entry name" value="Velvet"/>
</dbReference>
<feature type="compositionally biased region" description="Basic residues" evidence="5">
    <location>
        <begin position="102"/>
        <end position="111"/>
    </location>
</feature>
<dbReference type="InterPro" id="IPR037525">
    <property type="entry name" value="Velvet_dom"/>
</dbReference>
<dbReference type="PROSITE" id="PS51821">
    <property type="entry name" value="VELVET"/>
    <property type="match status" value="1"/>
</dbReference>
<evidence type="ECO:0000313" key="7">
    <source>
        <dbReference type="EMBL" id="KAJ3043844.1"/>
    </source>
</evidence>
<dbReference type="AlphaFoldDB" id="A0AAD5S6E4"/>
<feature type="compositionally biased region" description="Acidic residues" evidence="5">
    <location>
        <begin position="115"/>
        <end position="125"/>
    </location>
</feature>